<evidence type="ECO:0000313" key="1">
    <source>
        <dbReference type="EMBL" id="KAJ7566244.1"/>
    </source>
</evidence>
<dbReference type="Proteomes" id="UP001162992">
    <property type="component" value="Chromosome 2"/>
</dbReference>
<organism evidence="1 2">
    <name type="scientific">Diphasiastrum complanatum</name>
    <name type="common">Issler's clubmoss</name>
    <name type="synonym">Lycopodium complanatum</name>
    <dbReference type="NCBI Taxonomy" id="34168"/>
    <lineage>
        <taxon>Eukaryota</taxon>
        <taxon>Viridiplantae</taxon>
        <taxon>Streptophyta</taxon>
        <taxon>Embryophyta</taxon>
        <taxon>Tracheophyta</taxon>
        <taxon>Lycopodiopsida</taxon>
        <taxon>Lycopodiales</taxon>
        <taxon>Lycopodiaceae</taxon>
        <taxon>Lycopodioideae</taxon>
        <taxon>Diphasiastrum</taxon>
    </lineage>
</organism>
<sequence length="732" mass="80378">MEGMGDSYSELMQRLQSSLGTCSASKSSGKCSTFSFGGMDSQTFSNSVRGLSQITRYSKSNSQSMPPSSHPQSECLPATISQISTKDGSRQRPPPKSLPPSASAQALPTLGSRSFSQSPESMAPQMSSLTQSIPQQLGLPISGQTQTTPTACRVSSLDVMKKEPSSSVSDLPKNGTSSVDVSMEDQESSLEPLNANGVQHSSPPSNSLANASYNLRTDLNLMISQPPRRNAHRRSHSDVSFKLASGFTDACVAKKVVGDLDKEIAREVILEREGRRNGIEEMRSSVWDVNSEMGRDKSDKDSWCTERKEDKDGESIGDDKECETDGGEDLFSMYINMEKIDSFDGAAEHDMDVAGETRDVKDARVHEAENKPFRAKEEEEIGGNTKSQEHSEKGDILETMELKLGKEKRELYRSGFGGNLENKFELSSSADLKIRIQDLPSLDAEKRRMPGLTGEHVGDRRKASSENGGSHHIRSISMDGFLGNLQSMKGDGVQLTPLSENRRVRHFHSSSMDGSTDLKMEFAKDEPDDWMKKVMANDKLAEIALVDPKRAKRILANRQSAARSKERKMRYISELERKVQTLQTEATTLSAQLTMLQRDSTGLTNENSELKLRLQAMDQQAQLRDALNEALREEVQRLKLAVGQLNGVALGQQLTANQQQMFQVQQLHLQQQQQNQSSLGVKQQSIQQTTHAEYLSSGLGSLQGFAGASFGGSFVKSEGPTIAVSPGSNLSY</sequence>
<evidence type="ECO:0000313" key="2">
    <source>
        <dbReference type="Proteomes" id="UP001162992"/>
    </source>
</evidence>
<gene>
    <name evidence="1" type="ORF">O6H91_02G093900</name>
</gene>
<protein>
    <submittedName>
        <fullName evidence="1">Uncharacterized protein</fullName>
    </submittedName>
</protein>
<reference evidence="2" key="1">
    <citation type="journal article" date="2024" name="Proc. Natl. Acad. Sci. U.S.A.">
        <title>Extraordinary preservation of gene collinearity over three hundred million years revealed in homosporous lycophytes.</title>
        <authorList>
            <person name="Li C."/>
            <person name="Wickell D."/>
            <person name="Kuo L.Y."/>
            <person name="Chen X."/>
            <person name="Nie B."/>
            <person name="Liao X."/>
            <person name="Peng D."/>
            <person name="Ji J."/>
            <person name="Jenkins J."/>
            <person name="Williams M."/>
            <person name="Shu S."/>
            <person name="Plott C."/>
            <person name="Barry K."/>
            <person name="Rajasekar S."/>
            <person name="Grimwood J."/>
            <person name="Han X."/>
            <person name="Sun S."/>
            <person name="Hou Z."/>
            <person name="He W."/>
            <person name="Dai G."/>
            <person name="Sun C."/>
            <person name="Schmutz J."/>
            <person name="Leebens-Mack J.H."/>
            <person name="Li F.W."/>
            <person name="Wang L."/>
        </authorList>
    </citation>
    <scope>NUCLEOTIDE SEQUENCE [LARGE SCALE GENOMIC DNA]</scope>
    <source>
        <strain evidence="2">cv. PW_Plant_1</strain>
    </source>
</reference>
<comment type="caution">
    <text evidence="1">The sequence shown here is derived from an EMBL/GenBank/DDBJ whole genome shotgun (WGS) entry which is preliminary data.</text>
</comment>
<accession>A0ACC2EIF7</accession>
<keyword evidence="2" id="KW-1185">Reference proteome</keyword>
<dbReference type="EMBL" id="CM055093">
    <property type="protein sequence ID" value="KAJ7566244.1"/>
    <property type="molecule type" value="Genomic_DNA"/>
</dbReference>
<name>A0ACC2EIF7_DIPCM</name>
<proteinExistence type="predicted"/>